<sequence>MPAFSLVWPPRLVYTAASLATRRSPTDPYGWTTKAYQMYESYDFGAVLEPRYIVGAESLDQ</sequence>
<dbReference type="KEGG" id="malk:MalAC0309_1154"/>
<dbReference type="Proteomes" id="UP000218965">
    <property type="component" value="Chromosome"/>
</dbReference>
<evidence type="ECO:0000313" key="2">
    <source>
        <dbReference type="Proteomes" id="UP000218965"/>
    </source>
</evidence>
<gene>
    <name evidence="1" type="ORF">MalAC0309_1154</name>
</gene>
<reference evidence="1 2" key="2">
    <citation type="submission" date="2016-01" db="EMBL/GenBank/DDBJ databases">
        <title>Microcella alkaliphila JAM AC0309 whole genome shotgun sequence.</title>
        <authorList>
            <person name="Kurata A."/>
            <person name="Hirose Y."/>
            <person name="Kishimoto N."/>
            <person name="Kobayashi T."/>
        </authorList>
    </citation>
    <scope>NUCLEOTIDE SEQUENCE [LARGE SCALE GENOMIC DNA]</scope>
    <source>
        <strain evidence="1 2">JAM AC0309</strain>
    </source>
</reference>
<proteinExistence type="predicted"/>
<protein>
    <submittedName>
        <fullName evidence="1">Uncharacterized protein</fullName>
    </submittedName>
</protein>
<dbReference type="AlphaFoldDB" id="A0A0U5BU83"/>
<organism evidence="1 2">
    <name type="scientific">Microcella alkaliphila</name>
    <dbReference type="NCBI Taxonomy" id="279828"/>
    <lineage>
        <taxon>Bacteria</taxon>
        <taxon>Bacillati</taxon>
        <taxon>Actinomycetota</taxon>
        <taxon>Actinomycetes</taxon>
        <taxon>Micrococcales</taxon>
        <taxon>Microbacteriaceae</taxon>
        <taxon>Microcella</taxon>
    </lineage>
</organism>
<reference evidence="2" key="1">
    <citation type="submission" date="2015-12" db="EMBL/GenBank/DDBJ databases">
        <authorList>
            <person name="Shamseldin A."/>
            <person name="Moawad H."/>
            <person name="Abd El-Rahim W.M."/>
            <person name="Sadowsky M.J."/>
        </authorList>
    </citation>
    <scope>NUCLEOTIDE SEQUENCE [LARGE SCALE GENOMIC DNA]</scope>
    <source>
        <strain evidence="2">JAM AC0309</strain>
    </source>
</reference>
<accession>A0A0U5BU83</accession>
<evidence type="ECO:0000313" key="1">
    <source>
        <dbReference type="EMBL" id="BAU32013.1"/>
    </source>
</evidence>
<dbReference type="EMBL" id="AP017315">
    <property type="protein sequence ID" value="BAU32013.1"/>
    <property type="molecule type" value="Genomic_DNA"/>
</dbReference>
<name>A0A0U5BU83_9MICO</name>